<dbReference type="ExpressionAtlas" id="D6RG68">
    <property type="expression patterns" value="baseline and differential"/>
</dbReference>
<sequence length="76" mass="7916">MAGPFSRLLSARPGLRLLALAGAGSLTAGILLRPESVGAAAAERRRLYPPSLSPPPSLMLCSLEKSNSVDKGELRC</sequence>
<accession>D6RG68</accession>
<organism evidence="1 3">
    <name type="scientific">Mus musculus</name>
    <name type="common">Mouse</name>
    <dbReference type="NCBI Taxonomy" id="10090"/>
    <lineage>
        <taxon>Eukaryota</taxon>
        <taxon>Metazoa</taxon>
        <taxon>Chordata</taxon>
        <taxon>Craniata</taxon>
        <taxon>Vertebrata</taxon>
        <taxon>Euteleostomi</taxon>
        <taxon>Mammalia</taxon>
        <taxon>Eutheria</taxon>
        <taxon>Euarchontoglires</taxon>
        <taxon>Glires</taxon>
        <taxon>Rodentia</taxon>
        <taxon>Myomorpha</taxon>
        <taxon>Muroidea</taxon>
        <taxon>Muridae</taxon>
        <taxon>Murinae</taxon>
        <taxon>Mus</taxon>
        <taxon>Mus</taxon>
    </lineage>
</organism>
<evidence type="ECO:0000313" key="3">
    <source>
        <dbReference type="Proteomes" id="UP000000589"/>
    </source>
</evidence>
<dbReference type="VEuPathDB" id="HostDB:ENSMUSG00000000308"/>
<name>D6RG68_MOUSE</name>
<reference evidence="1 3" key="2">
    <citation type="journal article" date="2011" name="PLoS Biol.">
        <title>Modernizing reference genome assemblies.</title>
        <authorList>
            <person name="Church D.M."/>
            <person name="Schneider V.A."/>
            <person name="Graves T."/>
            <person name="Auger K."/>
            <person name="Cunningham F."/>
            <person name="Bouk N."/>
            <person name="Chen H.C."/>
            <person name="Agarwala R."/>
            <person name="McLaren W.M."/>
            <person name="Ritchie G.R."/>
            <person name="Albracht D."/>
            <person name="Kremitzki M."/>
            <person name="Rock S."/>
            <person name="Kotkiewicz H."/>
            <person name="Kremitzki C."/>
            <person name="Wollam A."/>
            <person name="Trani L."/>
            <person name="Fulton L."/>
            <person name="Fulton R."/>
            <person name="Matthews L."/>
            <person name="Whitehead S."/>
            <person name="Chow W."/>
            <person name="Torrance J."/>
            <person name="Dunn M."/>
            <person name="Harden G."/>
            <person name="Threadgold G."/>
            <person name="Wood J."/>
            <person name="Collins J."/>
            <person name="Heath P."/>
            <person name="Griffiths G."/>
            <person name="Pelan S."/>
            <person name="Grafham D."/>
            <person name="Eichler E.E."/>
            <person name="Weinstock G."/>
            <person name="Mardis E.R."/>
            <person name="Wilson R.K."/>
            <person name="Howe K."/>
            <person name="Flicek P."/>
            <person name="Hubbard T."/>
        </authorList>
    </citation>
    <scope>NUCLEOTIDE SEQUENCE [LARGE SCALE GENOMIC DNA]</scope>
    <source>
        <strain evidence="1 3">C57BL/6J</strain>
    </source>
</reference>
<dbReference type="MGI" id="MGI:99441">
    <property type="gene designation" value="Ckmt1"/>
</dbReference>
<reference evidence="1 3" key="1">
    <citation type="journal article" date="2009" name="PLoS Biol.">
        <title>Lineage-specific biology revealed by a finished genome assembly of the mouse.</title>
        <authorList>
            <consortium name="Mouse Genome Sequencing Consortium"/>
            <person name="Church D.M."/>
            <person name="Goodstadt L."/>
            <person name="Hillier L.W."/>
            <person name="Zody M.C."/>
            <person name="Goldstein S."/>
            <person name="She X."/>
            <person name="Bult C.J."/>
            <person name="Agarwala R."/>
            <person name="Cherry J.L."/>
            <person name="DiCuccio M."/>
            <person name="Hlavina W."/>
            <person name="Kapustin Y."/>
            <person name="Meric P."/>
            <person name="Maglott D."/>
            <person name="Birtle Z."/>
            <person name="Marques A.C."/>
            <person name="Graves T."/>
            <person name="Zhou S."/>
            <person name="Teague B."/>
            <person name="Potamousis K."/>
            <person name="Churas C."/>
            <person name="Place M."/>
            <person name="Herschleb J."/>
            <person name="Runnheim R."/>
            <person name="Forrest D."/>
            <person name="Amos-Landgraf J."/>
            <person name="Schwartz D.C."/>
            <person name="Cheng Z."/>
            <person name="Lindblad-Toh K."/>
            <person name="Eichler E.E."/>
            <person name="Ponting C.P."/>
        </authorList>
    </citation>
    <scope>NUCLEOTIDE SEQUENCE [LARGE SCALE GENOMIC DNA]</scope>
    <source>
        <strain evidence="1 3">C57BL/6J</strain>
    </source>
</reference>
<reference evidence="1" key="3">
    <citation type="submission" date="2025-08" db="UniProtKB">
        <authorList>
            <consortium name="Ensembl"/>
        </authorList>
    </citation>
    <scope>IDENTIFICATION</scope>
    <source>
        <strain evidence="1">C57BL/6J</strain>
    </source>
</reference>
<dbReference type="GeneTree" id="ENSGT00950000182772"/>
<gene>
    <name evidence="1 2" type="primary">Ckmt1</name>
</gene>
<dbReference type="AGR" id="MGI:99441"/>
<reference evidence="1" key="4">
    <citation type="submission" date="2025-09" db="UniProtKB">
        <authorList>
            <consortium name="Ensembl"/>
        </authorList>
    </citation>
    <scope>IDENTIFICATION</scope>
    <source>
        <strain evidence="1">C57BL/6J</strain>
    </source>
</reference>
<proteinExistence type="predicted"/>
<dbReference type="Proteomes" id="UP000000589">
    <property type="component" value="Chromosome 2"/>
</dbReference>
<keyword evidence="3" id="KW-1185">Reference proteome</keyword>
<protein>
    <submittedName>
        <fullName evidence="1">Creatine kinase, mitochondrial 1, ubiquitous</fullName>
    </submittedName>
</protein>
<evidence type="ECO:0000313" key="1">
    <source>
        <dbReference type="Ensembl" id="ENSMUSP00000115610.2"/>
    </source>
</evidence>
<dbReference type="AlphaFoldDB" id="D6RG68"/>
<evidence type="ECO:0000313" key="2">
    <source>
        <dbReference type="MGI" id="MGI:99441"/>
    </source>
</evidence>
<dbReference type="Ensembl" id="ENSMUST00000128612.2">
    <property type="protein sequence ID" value="ENSMUSP00000115610.2"/>
    <property type="gene ID" value="ENSMUSG00000000308.15"/>
</dbReference>
<dbReference type="Bgee" id="ENSMUSG00000000308">
    <property type="expression patterns" value="Expressed in left colon and 190 other cell types or tissues"/>
</dbReference>